<organism evidence="1 2">
    <name type="scientific">Austropuccinia psidii MF-1</name>
    <dbReference type="NCBI Taxonomy" id="1389203"/>
    <lineage>
        <taxon>Eukaryota</taxon>
        <taxon>Fungi</taxon>
        <taxon>Dikarya</taxon>
        <taxon>Basidiomycota</taxon>
        <taxon>Pucciniomycotina</taxon>
        <taxon>Pucciniomycetes</taxon>
        <taxon>Pucciniales</taxon>
        <taxon>Sphaerophragmiaceae</taxon>
        <taxon>Austropuccinia</taxon>
    </lineage>
</organism>
<name>A0A9Q3FXC5_9BASI</name>
<gene>
    <name evidence="1" type="ORF">O181_085353</name>
</gene>
<dbReference type="AlphaFoldDB" id="A0A9Q3FXC5"/>
<protein>
    <submittedName>
        <fullName evidence="1">Uncharacterized protein</fullName>
    </submittedName>
</protein>
<reference evidence="1" key="1">
    <citation type="submission" date="2021-03" db="EMBL/GenBank/DDBJ databases">
        <title>Draft genome sequence of rust myrtle Austropuccinia psidii MF-1, a brazilian biotype.</title>
        <authorList>
            <person name="Quecine M.C."/>
            <person name="Pachon D.M.R."/>
            <person name="Bonatelli M.L."/>
            <person name="Correr F.H."/>
            <person name="Franceschini L.M."/>
            <person name="Leite T.F."/>
            <person name="Margarido G.R.A."/>
            <person name="Almeida C.A."/>
            <person name="Ferrarezi J.A."/>
            <person name="Labate C.A."/>
        </authorList>
    </citation>
    <scope>NUCLEOTIDE SEQUENCE</scope>
    <source>
        <strain evidence="1">MF-1</strain>
    </source>
</reference>
<keyword evidence="2" id="KW-1185">Reference proteome</keyword>
<dbReference type="EMBL" id="AVOT02050583">
    <property type="protein sequence ID" value="MBW0545638.1"/>
    <property type="molecule type" value="Genomic_DNA"/>
</dbReference>
<proteinExistence type="predicted"/>
<comment type="caution">
    <text evidence="1">The sequence shown here is derived from an EMBL/GenBank/DDBJ whole genome shotgun (WGS) entry which is preliminary data.</text>
</comment>
<sequence>MPICIHELASISPPNPLPPLTFLCSRTALKIFLCRGAPISALTHPHTSTPPPLKMLPLPLHPHPSLQLLPPAYHPHAHIVPS</sequence>
<dbReference type="Proteomes" id="UP000765509">
    <property type="component" value="Unassembled WGS sequence"/>
</dbReference>
<evidence type="ECO:0000313" key="2">
    <source>
        <dbReference type="Proteomes" id="UP000765509"/>
    </source>
</evidence>
<accession>A0A9Q3FXC5</accession>
<evidence type="ECO:0000313" key="1">
    <source>
        <dbReference type="EMBL" id="MBW0545638.1"/>
    </source>
</evidence>